<dbReference type="SUPFAM" id="SSF52954">
    <property type="entry name" value="Class II aaRS ABD-related"/>
    <property type="match status" value="1"/>
</dbReference>
<evidence type="ECO:0000256" key="3">
    <source>
        <dbReference type="ARBA" id="ARBA00022517"/>
    </source>
</evidence>
<keyword evidence="4" id="KW-0539">Nucleus</keyword>
<keyword evidence="3" id="KW-0690">Ribosome biogenesis</keyword>
<dbReference type="GO" id="GO:0008097">
    <property type="term" value="F:5S rRNA binding"/>
    <property type="evidence" value="ECO:0007669"/>
    <property type="project" value="EnsemblFungi"/>
</dbReference>
<feature type="domain" description="Brix" evidence="6">
    <location>
        <begin position="25"/>
        <end position="218"/>
    </location>
</feature>
<evidence type="ECO:0000256" key="5">
    <source>
        <dbReference type="SAM" id="MobiDB-lite"/>
    </source>
</evidence>
<dbReference type="OrthoDB" id="1638493at2759"/>
<dbReference type="GO" id="GO:0000465">
    <property type="term" value="P:exonucleolytic trimming to generate mature 5'-end of 5.8S rRNA from tricistronic rRNA transcript (SSU-rRNA, 5.8S rRNA, LSU-rRNA)"/>
    <property type="evidence" value="ECO:0007669"/>
    <property type="project" value="EnsemblFungi"/>
</dbReference>
<gene>
    <name evidence="7" type="ORF">CANCADRAFT_26579</name>
</gene>
<comment type="subcellular location">
    <subcellularLocation>
        <location evidence="1">Nucleus</location>
        <location evidence="1">Nucleolus</location>
    </subcellularLocation>
</comment>
<protein>
    <recommendedName>
        <fullName evidence="6">Brix domain-containing protein</fullName>
    </recommendedName>
</protein>
<dbReference type="AlphaFoldDB" id="A0A1E4TDT8"/>
<dbReference type="GO" id="GO:0000464">
    <property type="term" value="P:endonucleolytic cleavage in ITS1 upstream of 5.8S rRNA from tricistronic rRNA transcript (SSU-rRNA, 5.8S rRNA, LSU-rRNA)"/>
    <property type="evidence" value="ECO:0007669"/>
    <property type="project" value="EnsemblFungi"/>
</dbReference>
<evidence type="ECO:0000259" key="6">
    <source>
        <dbReference type="PROSITE" id="PS50833"/>
    </source>
</evidence>
<comment type="similarity">
    <text evidence="2">Belongs to the BRX1 family.</text>
</comment>
<dbReference type="InterPro" id="IPR007109">
    <property type="entry name" value="Brix"/>
</dbReference>
<proteinExistence type="inferred from homology"/>
<organism evidence="7 8">
    <name type="scientific">Tortispora caseinolytica NRRL Y-17796</name>
    <dbReference type="NCBI Taxonomy" id="767744"/>
    <lineage>
        <taxon>Eukaryota</taxon>
        <taxon>Fungi</taxon>
        <taxon>Dikarya</taxon>
        <taxon>Ascomycota</taxon>
        <taxon>Saccharomycotina</taxon>
        <taxon>Trigonopsidomycetes</taxon>
        <taxon>Trigonopsidales</taxon>
        <taxon>Trigonopsidaceae</taxon>
        <taxon>Tortispora</taxon>
    </lineage>
</organism>
<dbReference type="PANTHER" id="PTHR13634:SF0">
    <property type="entry name" value="RIBOSOME BIOGENESIS PROTEIN BRX1 HOMOLOG"/>
    <property type="match status" value="1"/>
</dbReference>
<dbReference type="PANTHER" id="PTHR13634">
    <property type="entry name" value="RIBOSOME BIOGENESIS PROTEIN BRIX"/>
    <property type="match status" value="1"/>
</dbReference>
<dbReference type="SMART" id="SM00879">
    <property type="entry name" value="Brix"/>
    <property type="match status" value="1"/>
</dbReference>
<evidence type="ECO:0000256" key="4">
    <source>
        <dbReference type="ARBA" id="ARBA00023242"/>
    </source>
</evidence>
<accession>A0A1E4TDT8</accession>
<name>A0A1E4TDT8_9ASCO</name>
<evidence type="ECO:0000313" key="8">
    <source>
        <dbReference type="Proteomes" id="UP000095023"/>
    </source>
</evidence>
<dbReference type="Gene3D" id="3.40.50.10480">
    <property type="entry name" value="Probable brix-domain ribosomal biogenesis protein"/>
    <property type="match status" value="1"/>
</dbReference>
<evidence type="ECO:0000313" key="7">
    <source>
        <dbReference type="EMBL" id="ODV89877.1"/>
    </source>
</evidence>
<dbReference type="GO" id="GO:0005730">
    <property type="term" value="C:nucleolus"/>
    <property type="evidence" value="ECO:0007669"/>
    <property type="project" value="UniProtKB-SubCell"/>
</dbReference>
<dbReference type="EMBL" id="KV453842">
    <property type="protein sequence ID" value="ODV89877.1"/>
    <property type="molecule type" value="Genomic_DNA"/>
</dbReference>
<reference evidence="8" key="1">
    <citation type="submission" date="2016-02" db="EMBL/GenBank/DDBJ databases">
        <title>Comparative genomics of biotechnologically important yeasts.</title>
        <authorList>
            <consortium name="DOE Joint Genome Institute"/>
            <person name="Riley R."/>
            <person name="Haridas S."/>
            <person name="Wolfe K.H."/>
            <person name="Lopes M.R."/>
            <person name="Hittinger C.T."/>
            <person name="Goker M."/>
            <person name="Salamov A."/>
            <person name="Wisecaver J."/>
            <person name="Long T.M."/>
            <person name="Aerts A.L."/>
            <person name="Barry K."/>
            <person name="Choi C."/>
            <person name="Clum A."/>
            <person name="Coughlan A.Y."/>
            <person name="Deshpande S."/>
            <person name="Douglass A.P."/>
            <person name="Hanson S.J."/>
            <person name="Klenk H.-P."/>
            <person name="Labutti K."/>
            <person name="Lapidus A."/>
            <person name="Lindquist E."/>
            <person name="Lipzen A."/>
            <person name="Meier-Kolthoff J.P."/>
            <person name="Ohm R.A."/>
            <person name="Otillar R.P."/>
            <person name="Pangilinan J."/>
            <person name="Peng Y."/>
            <person name="Rokas A."/>
            <person name="Rosa C.A."/>
            <person name="Scheuner C."/>
            <person name="Sibirny A.A."/>
            <person name="Slot J.C."/>
            <person name="Stielow J.B."/>
            <person name="Sun H."/>
            <person name="Kurtzman C.P."/>
            <person name="Blackwell M."/>
            <person name="Jeffries T.W."/>
            <person name="Grigoriev I.V."/>
        </authorList>
    </citation>
    <scope>NUCLEOTIDE SEQUENCE [LARGE SCALE GENOMIC DNA]</scope>
    <source>
        <strain evidence="8">NRRL Y-17796</strain>
    </source>
</reference>
<dbReference type="GO" id="GO:0030687">
    <property type="term" value="C:preribosome, large subunit precursor"/>
    <property type="evidence" value="ECO:0007669"/>
    <property type="project" value="EnsemblFungi"/>
</dbReference>
<dbReference type="InterPro" id="IPR026532">
    <property type="entry name" value="BRX1"/>
</dbReference>
<dbReference type="FunFam" id="3.40.50.10480:FF:000009">
    <property type="entry name" value="Ribosome biogenesis protein, putative"/>
    <property type="match status" value="1"/>
</dbReference>
<evidence type="ECO:0000256" key="2">
    <source>
        <dbReference type="ARBA" id="ARBA00006369"/>
    </source>
</evidence>
<feature type="region of interest" description="Disordered" evidence="5">
    <location>
        <begin position="1"/>
        <end position="24"/>
    </location>
</feature>
<dbReference type="Pfam" id="PF04427">
    <property type="entry name" value="Brix"/>
    <property type="match status" value="1"/>
</dbReference>
<keyword evidence="8" id="KW-1185">Reference proteome</keyword>
<dbReference type="GO" id="GO:0000027">
    <property type="term" value="P:ribosomal large subunit assembly"/>
    <property type="evidence" value="ECO:0007669"/>
    <property type="project" value="EnsemblFungi"/>
</dbReference>
<evidence type="ECO:0000256" key="1">
    <source>
        <dbReference type="ARBA" id="ARBA00004604"/>
    </source>
</evidence>
<dbReference type="GO" id="GO:0042134">
    <property type="term" value="F:rRNA primary transcript binding"/>
    <property type="evidence" value="ECO:0007669"/>
    <property type="project" value="EnsemblFungi"/>
</dbReference>
<dbReference type="PROSITE" id="PS50833">
    <property type="entry name" value="BRIX"/>
    <property type="match status" value="1"/>
</dbReference>
<sequence>MSSLYKAISGGSKSSEDKPKKLNRQHVLIVGSRGITSRHRHLINDLSALMPHGHKESKIESSSGKYELNEIADLYNCNNVMYFEGRKHTDLYLHISKTPSGPTVKFHVQNLHTMDELNFTGNCLKGSRPVLSFDSSFDSKPHYQLLKQMFIQIFGVPRYSKKSKPFVDHVLTFSIASDRIWIRNYQIVETQGESNTSLVEIGPRMVLSPITMLEGSFRGPVIYENKEYVSPNIARAYAKKQKAAKHHSRTDAKIRKKLKKY</sequence>
<dbReference type="Proteomes" id="UP000095023">
    <property type="component" value="Unassembled WGS sequence"/>
</dbReference>